<dbReference type="CDD" id="cd01647">
    <property type="entry name" value="RT_LTR"/>
    <property type="match status" value="1"/>
</dbReference>
<dbReference type="InterPro" id="IPR001584">
    <property type="entry name" value="Integrase_cat-core"/>
</dbReference>
<dbReference type="CDD" id="cd00303">
    <property type="entry name" value="retropepsin_like"/>
    <property type="match status" value="1"/>
</dbReference>
<dbReference type="InterPro" id="IPR043128">
    <property type="entry name" value="Rev_trsase/Diguanyl_cyclase"/>
</dbReference>
<feature type="coiled-coil region" evidence="2">
    <location>
        <begin position="203"/>
        <end position="254"/>
    </location>
</feature>
<dbReference type="InterPro" id="IPR000477">
    <property type="entry name" value="RT_dom"/>
</dbReference>
<comment type="caution">
    <text evidence="5">The sequence shown here is derived from an EMBL/GenBank/DDBJ whole genome shotgun (WGS) entry which is preliminary data.</text>
</comment>
<keyword evidence="1" id="KW-0233">DNA recombination</keyword>
<dbReference type="Proteomes" id="UP000233551">
    <property type="component" value="Unassembled WGS sequence"/>
</dbReference>
<feature type="region of interest" description="Disordered" evidence="3">
    <location>
        <begin position="774"/>
        <end position="801"/>
    </location>
</feature>
<dbReference type="PANTHER" id="PTHR48475:SF1">
    <property type="entry name" value="RNASE H TYPE-1 DOMAIN-CONTAINING PROTEIN"/>
    <property type="match status" value="1"/>
</dbReference>
<dbReference type="Pfam" id="PF00665">
    <property type="entry name" value="rve"/>
    <property type="match status" value="1"/>
</dbReference>
<protein>
    <recommendedName>
        <fullName evidence="4">Integrase catalytic domain-containing protein</fullName>
    </recommendedName>
</protein>
<dbReference type="GO" id="GO:0006310">
    <property type="term" value="P:DNA recombination"/>
    <property type="evidence" value="ECO:0007669"/>
    <property type="project" value="UniProtKB-KW"/>
</dbReference>
<evidence type="ECO:0000256" key="3">
    <source>
        <dbReference type="SAM" id="MobiDB-lite"/>
    </source>
</evidence>
<dbReference type="Pfam" id="PF13456">
    <property type="entry name" value="RVT_3"/>
    <property type="match status" value="1"/>
</dbReference>
<dbReference type="SUPFAM" id="SSF56672">
    <property type="entry name" value="DNA/RNA polymerases"/>
    <property type="match status" value="1"/>
</dbReference>
<dbReference type="PROSITE" id="PS50994">
    <property type="entry name" value="INTEGRASE"/>
    <property type="match status" value="1"/>
</dbReference>
<feature type="compositionally biased region" description="Pro residues" evidence="3">
    <location>
        <begin position="584"/>
        <end position="600"/>
    </location>
</feature>
<dbReference type="FunFam" id="3.30.420.10:FF:000032">
    <property type="entry name" value="Retrovirus-related Pol polyprotein from transposon 297-like Protein"/>
    <property type="match status" value="1"/>
</dbReference>
<dbReference type="STRING" id="22663.A0A2I0K0J6"/>
<evidence type="ECO:0000313" key="6">
    <source>
        <dbReference type="Proteomes" id="UP000233551"/>
    </source>
</evidence>
<organism evidence="5 6">
    <name type="scientific">Punica granatum</name>
    <name type="common">Pomegranate</name>
    <dbReference type="NCBI Taxonomy" id="22663"/>
    <lineage>
        <taxon>Eukaryota</taxon>
        <taxon>Viridiplantae</taxon>
        <taxon>Streptophyta</taxon>
        <taxon>Embryophyta</taxon>
        <taxon>Tracheophyta</taxon>
        <taxon>Spermatophyta</taxon>
        <taxon>Magnoliopsida</taxon>
        <taxon>eudicotyledons</taxon>
        <taxon>Gunneridae</taxon>
        <taxon>Pentapetalae</taxon>
        <taxon>rosids</taxon>
        <taxon>malvids</taxon>
        <taxon>Myrtales</taxon>
        <taxon>Lythraceae</taxon>
        <taxon>Punica</taxon>
    </lineage>
</organism>
<feature type="region of interest" description="Disordered" evidence="3">
    <location>
        <begin position="505"/>
        <end position="535"/>
    </location>
</feature>
<dbReference type="InterPro" id="IPR021109">
    <property type="entry name" value="Peptidase_aspartic_dom_sf"/>
</dbReference>
<reference evidence="5 6" key="1">
    <citation type="submission" date="2017-11" db="EMBL/GenBank/DDBJ databases">
        <title>De-novo sequencing of pomegranate (Punica granatum L.) genome.</title>
        <authorList>
            <person name="Akparov Z."/>
            <person name="Amiraslanov A."/>
            <person name="Hajiyeva S."/>
            <person name="Abbasov M."/>
            <person name="Kaur K."/>
            <person name="Hamwieh A."/>
            <person name="Solovyev V."/>
            <person name="Salamov A."/>
            <person name="Braich B."/>
            <person name="Kosarev P."/>
            <person name="Mahmoud A."/>
            <person name="Hajiyev E."/>
            <person name="Babayeva S."/>
            <person name="Izzatullayeva V."/>
            <person name="Mammadov A."/>
            <person name="Mammadov A."/>
            <person name="Sharifova S."/>
            <person name="Ojaghi J."/>
            <person name="Eynullazada K."/>
            <person name="Bayramov B."/>
            <person name="Abdulazimova A."/>
            <person name="Shahmuradov I."/>
        </authorList>
    </citation>
    <scope>NUCLEOTIDE SEQUENCE [LARGE SCALE GENOMIC DNA]</scope>
    <source>
        <strain evidence="6">cv. AG2017</strain>
        <tissue evidence="5">Leaf</tissue>
    </source>
</reference>
<feature type="region of interest" description="Disordered" evidence="3">
    <location>
        <begin position="321"/>
        <end position="378"/>
    </location>
</feature>
<dbReference type="EMBL" id="PGOL01001024">
    <property type="protein sequence ID" value="PKI61630.1"/>
    <property type="molecule type" value="Genomic_DNA"/>
</dbReference>
<dbReference type="Gene3D" id="2.40.70.10">
    <property type="entry name" value="Acid Proteases"/>
    <property type="match status" value="1"/>
</dbReference>
<proteinExistence type="predicted"/>
<dbReference type="GO" id="GO:0015074">
    <property type="term" value="P:DNA integration"/>
    <property type="evidence" value="ECO:0007669"/>
    <property type="project" value="InterPro"/>
</dbReference>
<keyword evidence="2" id="KW-0175">Coiled coil</keyword>
<feature type="domain" description="Integrase catalytic" evidence="4">
    <location>
        <begin position="1554"/>
        <end position="1715"/>
    </location>
</feature>
<evidence type="ECO:0000313" key="5">
    <source>
        <dbReference type="EMBL" id="PKI61630.1"/>
    </source>
</evidence>
<accession>A0A2I0K0J6</accession>
<dbReference type="Pfam" id="PF00078">
    <property type="entry name" value="RVT_1"/>
    <property type="match status" value="1"/>
</dbReference>
<evidence type="ECO:0000256" key="2">
    <source>
        <dbReference type="SAM" id="Coils"/>
    </source>
</evidence>
<gene>
    <name evidence="5" type="ORF">CRG98_018005</name>
</gene>
<dbReference type="GO" id="GO:0004523">
    <property type="term" value="F:RNA-DNA hybrid ribonuclease activity"/>
    <property type="evidence" value="ECO:0007669"/>
    <property type="project" value="InterPro"/>
</dbReference>
<feature type="region of interest" description="Disordered" evidence="3">
    <location>
        <begin position="264"/>
        <end position="289"/>
    </location>
</feature>
<evidence type="ECO:0000256" key="1">
    <source>
        <dbReference type="ARBA" id="ARBA00023172"/>
    </source>
</evidence>
<dbReference type="SUPFAM" id="SSF53098">
    <property type="entry name" value="Ribonuclease H-like"/>
    <property type="match status" value="1"/>
</dbReference>
<dbReference type="FunFam" id="3.30.70.270:FF:000023">
    <property type="entry name" value="Pol"/>
    <property type="match status" value="1"/>
</dbReference>
<dbReference type="GO" id="GO:0003676">
    <property type="term" value="F:nucleic acid binding"/>
    <property type="evidence" value="ECO:0007669"/>
    <property type="project" value="InterPro"/>
</dbReference>
<feature type="compositionally biased region" description="Pro residues" evidence="3">
    <location>
        <begin position="269"/>
        <end position="282"/>
    </location>
</feature>
<dbReference type="InterPro" id="IPR012337">
    <property type="entry name" value="RNaseH-like_sf"/>
</dbReference>
<dbReference type="InterPro" id="IPR002156">
    <property type="entry name" value="RNaseH_domain"/>
</dbReference>
<dbReference type="Gene3D" id="3.30.70.270">
    <property type="match status" value="2"/>
</dbReference>
<feature type="region of interest" description="Disordered" evidence="3">
    <location>
        <begin position="581"/>
        <end position="613"/>
    </location>
</feature>
<dbReference type="InterPro" id="IPR043502">
    <property type="entry name" value="DNA/RNA_pol_sf"/>
</dbReference>
<evidence type="ECO:0000259" key="4">
    <source>
        <dbReference type="PROSITE" id="PS50994"/>
    </source>
</evidence>
<dbReference type="Gene3D" id="3.30.420.10">
    <property type="entry name" value="Ribonuclease H-like superfamily/Ribonuclease H"/>
    <property type="match status" value="2"/>
</dbReference>
<dbReference type="InterPro" id="IPR036397">
    <property type="entry name" value="RNaseH_sf"/>
</dbReference>
<dbReference type="PANTHER" id="PTHR48475">
    <property type="entry name" value="RIBONUCLEASE H"/>
    <property type="match status" value="1"/>
</dbReference>
<keyword evidence="6" id="KW-1185">Reference proteome</keyword>
<sequence>MDRPAPGLRLEAITSPRQDLMRIWRTFRPVDHAFIQGIIGDMVMFAETPVDWIFSRTAAEFWDPEHGVFNFQGTELAPTIEEYMALIQRPTPTTHSIFVPNPFTTVQSQLSTLLRIPAQDMHEELHQRWDQGIRIIRRQRDASIIQRLYFPEHPTDEERTFSATSAYVARFYARGLALPQRPQAALTPRATSTLAPEAESSIQAAMHAELRAVREERDRLRCELVDSRAEVADYRELQTELTRARARVAHLDREMTRVLPAYSGALPTHLPPPASSGAPLPPASLTSATTDDQARIAALEGTVNQMVTNMAELLALLRGPNRAFSSSTPPPGPGPTVDPTLRAPPTQAPENVEAPAPPTLHTSTVHPFTTQLPPSPTPSVVPLPPAILLSSEHILSAPPPVPMPAPAAAYTVPPPTVFPTSSAPALIHFQATELPPYPSLQPQAGLSYQAPPPINTTFHEPSTPTHAAQLASGVYYSHLLAHTSSFSDLIEAGKKLDLGIKLGRMEGPVSKGKESSKKVPATSSSSSGRRGKEVSVNAVNTAQQASQQYSMNFTAAPPVAPSYAPHAPQYWLQPPTQPIYYSALPPPPPPTLTQRAPPPQGQQGGAAQPRSRRQYPALPVPLSHIYRQIRDKIGTTAPDSSFDSTIQDQSKQCEYNRRAPGHTLDNCWKLRERIQDMIDAKELVFNAVRSPNVQANPLPDHGPAQGPSINMITVCTSREGEGERGDPSPFVIEYIPTEATIGFAGIGAPPAPFVINIPFNVMGVTRSGRLYENSATTDKGKAPATEAETMPRASSIPPKKVTEEEAEAFMKVIKASKYKCNNHIVGRVMIDNGSALNVCPVTTLKQMNVDLNRVRPSKTTVRAFDGSRREVNGEIDLLIDIGPCSFSVTFQVLDIPNAFSLLFGRPWIHSASAIPSSLHQKVKFIVEERIITVKWEEDYAIYKETAVPYISVGNNENLPFHSFETISVIWDYGEVGPSRVDRMIGKVLLRHNYVLGTGLGARIHIRPAQENEELNNWTSVLRYSTVIVDVFHSNPNLRHVGSNPSEECLGEPGPIYFGEGLDEDSLVPEIEESLRRLEDRQLTSLEPTEEINVGTEEEPRILKIGTSLDPTQRVRMIDFLTRYQEVFASSYADMPGLDPSIVKHFLPLDTEKFPPKVRVCVDYRDLNKASPKDNFPLPHIDILVDNTARHAQFSFMDGFSGYNQIRMAEEDKIKTTFTTMWGTFCYRVMPFGLKNAGATYQRAMVTLFHDMMHKEVEVNPDKVKAIRELPPPSSVREVRGFLGRLNYIARFIANLTDKCQPLFRLLRKNAAIEWDEECQKAFDTIKAYLVQPPVLVPPTPGRPLVLYLTGILQVDDEGEKPRWKMYFDGAVNSMGSGIGAVLISPDGRYYPVAAKIDFLCTNNVAEYEACILGLQAAIDFKENLIEPLEIEIAEGPAHCNSIEGSEAKPWYEDIKNLLRTGQYPPFADRRDRKTLRRLVIHYFLSGEILYRRSFDSTLLRCIDEHEPRRLMEEVMRLGYYWSTMETDCVKHVRHCHRCQVYADQIKAPPNELRPMTAPWPFSMWGVDVIGPINPKASNGHIFILVAIDYFTKWIEAVTLASVTAKAVARFFRRDVIARYGVPATIITDNAKNLNNKVIDELCAQFKIRHCNSTPYRPQMNGAVEAANKNIKKIIEKMTVNYKDWHEMLPYALLAYRTSIRTSTGATPYSLVYGMEAVLPIEVEIPSMRILAETELEEAEWAKQRYEQLNFIDEKRLKALCHGQCYQQRMARAFNARVRHRDFNPGAIGNPKGHLLPDEHGIGSCDISGLRTKWRTL</sequence>
<name>A0A2I0K0J6_PUNGR</name>